<dbReference type="InterPro" id="IPR013154">
    <property type="entry name" value="ADH-like_N"/>
</dbReference>
<dbReference type="InterPro" id="IPR020843">
    <property type="entry name" value="ER"/>
</dbReference>
<gene>
    <name evidence="2" type="ORF">ACFQO7_26430</name>
</gene>
<keyword evidence="2" id="KW-0560">Oxidoreductase</keyword>
<dbReference type="EC" id="1.-.-.-" evidence="2"/>
<feature type="domain" description="Enoyl reductase (ER)" evidence="1">
    <location>
        <begin position="17"/>
        <end position="324"/>
    </location>
</feature>
<protein>
    <submittedName>
        <fullName evidence="2">NADP-dependent oxidoreductase</fullName>
        <ecNumber evidence="2">1.-.-.-</ecNumber>
    </submittedName>
</protein>
<dbReference type="RefSeq" id="WP_376808899.1">
    <property type="nucleotide sequence ID" value="NZ_JBHTAC010000033.1"/>
</dbReference>
<dbReference type="InterPro" id="IPR036291">
    <property type="entry name" value="NAD(P)-bd_dom_sf"/>
</dbReference>
<sequence length="326" mass="33183">MSSGHAAMRAVGLTEYGGPEVLRVVDIPRPQAGPGQVRVRVRAAAVNPADTLLRAGYLANLMRELTPPYIPGQDIAGTVDQIGPGADARLRIGDQVMAMVIPIRPDGGGYAEHVVLDAGWVTPAPAGTSHAEAATLPLNGLTALLALDALGLPAGSSLAITGAAGALGGYLVQLAKHRGLRVLADALPADVPLVSKLGADEVVARGDGVAARLAQAAGGTVDAVADAAVIGDALFEAVRDGGAFAQFRGSGEPGGGLHTPQRPITVHPVFVPDYGGRADKLDELRRLAEAGVLTPRVAQVLPPEQAPLAHRLLEAGGVRGRLVLAF</sequence>
<proteinExistence type="predicted"/>
<name>A0ABW2H1A0_9ACTN</name>
<dbReference type="GO" id="GO:0016491">
    <property type="term" value="F:oxidoreductase activity"/>
    <property type="evidence" value="ECO:0007669"/>
    <property type="project" value="UniProtKB-KW"/>
</dbReference>
<keyword evidence="3" id="KW-1185">Reference proteome</keyword>
<dbReference type="InterPro" id="IPR011032">
    <property type="entry name" value="GroES-like_sf"/>
</dbReference>
<accession>A0ABW2H1A0</accession>
<dbReference type="EMBL" id="JBHTAC010000033">
    <property type="protein sequence ID" value="MFC7246030.1"/>
    <property type="molecule type" value="Genomic_DNA"/>
</dbReference>
<organism evidence="2 3">
    <name type="scientific">Catellatospora aurea</name>
    <dbReference type="NCBI Taxonomy" id="1337874"/>
    <lineage>
        <taxon>Bacteria</taxon>
        <taxon>Bacillati</taxon>
        <taxon>Actinomycetota</taxon>
        <taxon>Actinomycetes</taxon>
        <taxon>Micromonosporales</taxon>
        <taxon>Micromonosporaceae</taxon>
        <taxon>Catellatospora</taxon>
    </lineage>
</organism>
<dbReference type="CDD" id="cd05289">
    <property type="entry name" value="MDR_like_2"/>
    <property type="match status" value="1"/>
</dbReference>
<dbReference type="SUPFAM" id="SSF51735">
    <property type="entry name" value="NAD(P)-binding Rossmann-fold domains"/>
    <property type="match status" value="1"/>
</dbReference>
<evidence type="ECO:0000259" key="1">
    <source>
        <dbReference type="SMART" id="SM00829"/>
    </source>
</evidence>
<evidence type="ECO:0000313" key="2">
    <source>
        <dbReference type="EMBL" id="MFC7246030.1"/>
    </source>
</evidence>
<comment type="caution">
    <text evidence="2">The sequence shown here is derived from an EMBL/GenBank/DDBJ whole genome shotgun (WGS) entry which is preliminary data.</text>
</comment>
<dbReference type="Pfam" id="PF13602">
    <property type="entry name" value="ADH_zinc_N_2"/>
    <property type="match status" value="1"/>
</dbReference>
<dbReference type="Gene3D" id="3.40.50.720">
    <property type="entry name" value="NAD(P)-binding Rossmann-like Domain"/>
    <property type="match status" value="1"/>
</dbReference>
<dbReference type="InterPro" id="IPR052585">
    <property type="entry name" value="Lipid_raft_assoc_Zn_ADH"/>
</dbReference>
<dbReference type="Pfam" id="PF08240">
    <property type="entry name" value="ADH_N"/>
    <property type="match status" value="1"/>
</dbReference>
<dbReference type="PANTHER" id="PTHR43482">
    <property type="entry name" value="PROTEIN AST1-RELATED"/>
    <property type="match status" value="1"/>
</dbReference>
<dbReference type="SMART" id="SM00829">
    <property type="entry name" value="PKS_ER"/>
    <property type="match status" value="1"/>
</dbReference>
<dbReference type="SUPFAM" id="SSF50129">
    <property type="entry name" value="GroES-like"/>
    <property type="match status" value="1"/>
</dbReference>
<dbReference type="Proteomes" id="UP001596392">
    <property type="component" value="Unassembled WGS sequence"/>
</dbReference>
<reference evidence="3" key="1">
    <citation type="journal article" date="2019" name="Int. J. Syst. Evol. Microbiol.">
        <title>The Global Catalogue of Microorganisms (GCM) 10K type strain sequencing project: providing services to taxonomists for standard genome sequencing and annotation.</title>
        <authorList>
            <consortium name="The Broad Institute Genomics Platform"/>
            <consortium name="The Broad Institute Genome Sequencing Center for Infectious Disease"/>
            <person name="Wu L."/>
            <person name="Ma J."/>
        </authorList>
    </citation>
    <scope>NUCLEOTIDE SEQUENCE [LARGE SCALE GENOMIC DNA]</scope>
    <source>
        <strain evidence="3">CGMCC 1.9106</strain>
    </source>
</reference>
<evidence type="ECO:0000313" key="3">
    <source>
        <dbReference type="Proteomes" id="UP001596392"/>
    </source>
</evidence>
<dbReference type="PANTHER" id="PTHR43482:SF1">
    <property type="entry name" value="PROTEIN AST1-RELATED"/>
    <property type="match status" value="1"/>
</dbReference>
<dbReference type="Gene3D" id="3.90.180.10">
    <property type="entry name" value="Medium-chain alcohol dehydrogenases, catalytic domain"/>
    <property type="match status" value="1"/>
</dbReference>